<feature type="binding site" description="axial binding residue" evidence="5">
    <location>
        <position position="456"/>
    </location>
    <ligand>
        <name>heme</name>
        <dbReference type="ChEBI" id="CHEBI:30413"/>
    </ligand>
    <ligandPart>
        <name>Fe</name>
        <dbReference type="ChEBI" id="CHEBI:18248"/>
    </ligandPart>
</feature>
<dbReference type="CDD" id="cd11062">
    <property type="entry name" value="CYP58-like"/>
    <property type="match status" value="1"/>
</dbReference>
<evidence type="ECO:0000313" key="8">
    <source>
        <dbReference type="EMBL" id="KAK2028120.1"/>
    </source>
</evidence>
<dbReference type="InterPro" id="IPR050121">
    <property type="entry name" value="Cytochrome_P450_monoxygenase"/>
</dbReference>
<evidence type="ECO:0000256" key="2">
    <source>
        <dbReference type="ARBA" id="ARBA00022617"/>
    </source>
</evidence>
<comment type="caution">
    <text evidence="8">The sequence shown here is derived from an EMBL/GenBank/DDBJ whole genome shotgun (WGS) entry which is preliminary data.</text>
</comment>
<comment type="cofactor">
    <cofactor evidence="1 5">
        <name>heme</name>
        <dbReference type="ChEBI" id="CHEBI:30413"/>
    </cofactor>
</comment>
<proteinExistence type="inferred from homology"/>
<sequence>MVTATALVLLLNYFIWVGIYRLYLSPIAKFPGPKLAALTGLYEAYYDLVPRGGGQFPLAIKRMHDVYGPIVRINPDELHIDDPDFYDTLYPTSKPYDKLQRIENRFGIPGATFATARHELHKMRRAAIGPFFAKSKVREQAGDIQELMNTISRRLAAEYAGTDRVLNLHDVWRCFAADNIMDLVFGSPLDLHLSPDFRAPFTRAISRVAEYSHVTRYLPILGPVTDILPYSLAKKLFRPFKPIIAYREEMSRQTAAIRASHDAADGLDKPRLGQTGHATVFHEMLASDLPREELAHKRMQHEAESLIGAGLETTSWTLALGCFYILHDARIHAELRTELAAAIPDDDGQIPPWVTLEKLPYLTAIINESLRMSMGVIERLVRINRNPSTPWVYQGTVIPANVAVSMDHYHMLMNERVFPDPTTFTPERWLGDPRGPDGKHPLTHYLTVFGRGTRMCLGLNLAYSELYIGFATLIRRHKLRLVETTVRDVAFYAENTISSPWPGTKGIRVVVDS</sequence>
<name>A0AAD9HFV1_9PEZI</name>
<accession>A0AAD9HFV1</accession>
<dbReference type="InterPro" id="IPR017972">
    <property type="entry name" value="Cyt_P450_CS"/>
</dbReference>
<evidence type="ECO:0000256" key="1">
    <source>
        <dbReference type="ARBA" id="ARBA00001971"/>
    </source>
</evidence>
<keyword evidence="9" id="KW-1185">Reference proteome</keyword>
<feature type="transmembrane region" description="Helical" evidence="7">
    <location>
        <begin position="6"/>
        <end position="24"/>
    </location>
</feature>
<organism evidence="8 9">
    <name type="scientific">Colletotrichum zoysiae</name>
    <dbReference type="NCBI Taxonomy" id="1216348"/>
    <lineage>
        <taxon>Eukaryota</taxon>
        <taxon>Fungi</taxon>
        <taxon>Dikarya</taxon>
        <taxon>Ascomycota</taxon>
        <taxon>Pezizomycotina</taxon>
        <taxon>Sordariomycetes</taxon>
        <taxon>Hypocreomycetidae</taxon>
        <taxon>Glomerellales</taxon>
        <taxon>Glomerellaceae</taxon>
        <taxon>Colletotrichum</taxon>
        <taxon>Colletotrichum graminicola species complex</taxon>
    </lineage>
</organism>
<dbReference type="GO" id="GO:0004497">
    <property type="term" value="F:monooxygenase activity"/>
    <property type="evidence" value="ECO:0007669"/>
    <property type="project" value="UniProtKB-KW"/>
</dbReference>
<reference evidence="8" key="1">
    <citation type="submission" date="2021-06" db="EMBL/GenBank/DDBJ databases">
        <title>Comparative genomics, transcriptomics and evolutionary studies reveal genomic signatures of adaptation to plant cell wall in hemibiotrophic fungi.</title>
        <authorList>
            <consortium name="DOE Joint Genome Institute"/>
            <person name="Baroncelli R."/>
            <person name="Diaz J.F."/>
            <person name="Benocci T."/>
            <person name="Peng M."/>
            <person name="Battaglia E."/>
            <person name="Haridas S."/>
            <person name="Andreopoulos W."/>
            <person name="Labutti K."/>
            <person name="Pangilinan J."/>
            <person name="Floch G.L."/>
            <person name="Makela M.R."/>
            <person name="Henrissat B."/>
            <person name="Grigoriev I.V."/>
            <person name="Crouch J.A."/>
            <person name="De Vries R.P."/>
            <person name="Sukno S.A."/>
            <person name="Thon M.R."/>
        </authorList>
    </citation>
    <scope>NUCLEOTIDE SEQUENCE</scope>
    <source>
        <strain evidence="8">MAFF235873</strain>
    </source>
</reference>
<evidence type="ECO:0000256" key="3">
    <source>
        <dbReference type="ARBA" id="ARBA00022723"/>
    </source>
</evidence>
<evidence type="ECO:0000256" key="7">
    <source>
        <dbReference type="SAM" id="Phobius"/>
    </source>
</evidence>
<evidence type="ECO:0000313" key="9">
    <source>
        <dbReference type="Proteomes" id="UP001232148"/>
    </source>
</evidence>
<gene>
    <name evidence="8" type="ORF">LX32DRAFT_640251</name>
</gene>
<dbReference type="InterPro" id="IPR002401">
    <property type="entry name" value="Cyt_P450_E_grp-I"/>
</dbReference>
<keyword evidence="4 5" id="KW-0408">Iron</keyword>
<keyword evidence="6" id="KW-0503">Monooxygenase</keyword>
<dbReference type="Proteomes" id="UP001232148">
    <property type="component" value="Unassembled WGS sequence"/>
</dbReference>
<dbReference type="PROSITE" id="PS00086">
    <property type="entry name" value="CYTOCHROME_P450"/>
    <property type="match status" value="1"/>
</dbReference>
<evidence type="ECO:0000256" key="4">
    <source>
        <dbReference type="ARBA" id="ARBA00023004"/>
    </source>
</evidence>
<keyword evidence="6" id="KW-0560">Oxidoreductase</keyword>
<keyword evidence="7" id="KW-0812">Transmembrane</keyword>
<dbReference type="GO" id="GO:0020037">
    <property type="term" value="F:heme binding"/>
    <property type="evidence" value="ECO:0007669"/>
    <property type="project" value="InterPro"/>
</dbReference>
<dbReference type="InterPro" id="IPR001128">
    <property type="entry name" value="Cyt_P450"/>
</dbReference>
<keyword evidence="3 5" id="KW-0479">Metal-binding</keyword>
<dbReference type="GO" id="GO:0005506">
    <property type="term" value="F:iron ion binding"/>
    <property type="evidence" value="ECO:0007669"/>
    <property type="project" value="InterPro"/>
</dbReference>
<keyword evidence="7" id="KW-1133">Transmembrane helix</keyword>
<dbReference type="Gene3D" id="1.10.630.10">
    <property type="entry name" value="Cytochrome P450"/>
    <property type="match status" value="1"/>
</dbReference>
<keyword evidence="2 5" id="KW-0349">Heme</keyword>
<protein>
    <submittedName>
        <fullName evidence="8">Cytochrome P450</fullName>
    </submittedName>
</protein>
<dbReference type="SUPFAM" id="SSF48264">
    <property type="entry name" value="Cytochrome P450"/>
    <property type="match status" value="1"/>
</dbReference>
<dbReference type="EMBL" id="MU842883">
    <property type="protein sequence ID" value="KAK2028120.1"/>
    <property type="molecule type" value="Genomic_DNA"/>
</dbReference>
<keyword evidence="7" id="KW-0472">Membrane</keyword>
<evidence type="ECO:0000256" key="5">
    <source>
        <dbReference type="PIRSR" id="PIRSR602401-1"/>
    </source>
</evidence>
<dbReference type="GO" id="GO:0016705">
    <property type="term" value="F:oxidoreductase activity, acting on paired donors, with incorporation or reduction of molecular oxygen"/>
    <property type="evidence" value="ECO:0007669"/>
    <property type="project" value="InterPro"/>
</dbReference>
<dbReference type="Pfam" id="PF00067">
    <property type="entry name" value="p450"/>
    <property type="match status" value="1"/>
</dbReference>
<comment type="similarity">
    <text evidence="6">Belongs to the cytochrome P450 family.</text>
</comment>
<evidence type="ECO:0000256" key="6">
    <source>
        <dbReference type="RuleBase" id="RU000461"/>
    </source>
</evidence>
<dbReference type="AlphaFoldDB" id="A0AAD9HFV1"/>
<dbReference type="PRINTS" id="PR00463">
    <property type="entry name" value="EP450I"/>
</dbReference>
<dbReference type="PANTHER" id="PTHR24305">
    <property type="entry name" value="CYTOCHROME P450"/>
    <property type="match status" value="1"/>
</dbReference>
<dbReference type="PANTHER" id="PTHR24305:SF231">
    <property type="entry name" value="P450, PUTATIVE (EUROFUNG)-RELATED"/>
    <property type="match status" value="1"/>
</dbReference>
<dbReference type="PRINTS" id="PR00385">
    <property type="entry name" value="P450"/>
</dbReference>
<dbReference type="InterPro" id="IPR036396">
    <property type="entry name" value="Cyt_P450_sf"/>
</dbReference>